<dbReference type="EMBL" id="JACIEI010000001">
    <property type="protein sequence ID" value="MBB3992801.1"/>
    <property type="molecule type" value="Genomic_DNA"/>
</dbReference>
<organism evidence="5 6">
    <name type="scientific">Sulfitobacter undariae</name>
    <dbReference type="NCBI Taxonomy" id="1563671"/>
    <lineage>
        <taxon>Bacteria</taxon>
        <taxon>Pseudomonadati</taxon>
        <taxon>Pseudomonadota</taxon>
        <taxon>Alphaproteobacteria</taxon>
        <taxon>Rhodobacterales</taxon>
        <taxon>Roseobacteraceae</taxon>
        <taxon>Sulfitobacter</taxon>
    </lineage>
</organism>
<dbReference type="InterPro" id="IPR009057">
    <property type="entry name" value="Homeodomain-like_sf"/>
</dbReference>
<dbReference type="Pfam" id="PF14525">
    <property type="entry name" value="AraC_binding_2"/>
    <property type="match status" value="1"/>
</dbReference>
<dbReference type="SMART" id="SM00342">
    <property type="entry name" value="HTH_ARAC"/>
    <property type="match status" value="1"/>
</dbReference>
<keyword evidence="3" id="KW-0804">Transcription</keyword>
<gene>
    <name evidence="5" type="ORF">GGR95_000420</name>
</gene>
<sequence length="326" mass="35720">MGLEQANYPVANCGSSISRIATNDADIFARELETSLARLDITSKSGAFTGRMNACRGQSASTALLSATPLTAERTSEMVEGRTGEDICKLVWQIGGRSDIEQAGRSVTLQTGDIGLYDISTPYKFRVSGDFKLLILGFSRSSHAFSDRVLIRDADRHNLPSTGMNALKSMLMTLLTDPETDDEGGHIMSCASQLASRLLTERSAPLELPFKMEMDAGELPPSWHKKILNLQSDPDLTPDKLAQEFGISRRSLYNSFAGIGSTPAAYIRTVRLHTCRKILESKTGASENLAGLALDFGFKDQSHFTRAFRREFGVSPGQFKREKTHS</sequence>
<dbReference type="Gene3D" id="1.10.10.60">
    <property type="entry name" value="Homeodomain-like"/>
    <property type="match status" value="1"/>
</dbReference>
<comment type="caution">
    <text evidence="5">The sequence shown here is derived from an EMBL/GenBank/DDBJ whole genome shotgun (WGS) entry which is preliminary data.</text>
</comment>
<dbReference type="Pfam" id="PF12833">
    <property type="entry name" value="HTH_18"/>
    <property type="match status" value="1"/>
</dbReference>
<proteinExistence type="predicted"/>
<dbReference type="AlphaFoldDB" id="A0A7W6E3K1"/>
<dbReference type="PRINTS" id="PR00032">
    <property type="entry name" value="HTHARAC"/>
</dbReference>
<evidence type="ECO:0000313" key="5">
    <source>
        <dbReference type="EMBL" id="MBB3992801.1"/>
    </source>
</evidence>
<dbReference type="InterPro" id="IPR035418">
    <property type="entry name" value="AraC-bd_2"/>
</dbReference>
<dbReference type="Proteomes" id="UP000530268">
    <property type="component" value="Unassembled WGS sequence"/>
</dbReference>
<dbReference type="PANTHER" id="PTHR46796">
    <property type="entry name" value="HTH-TYPE TRANSCRIPTIONAL ACTIVATOR RHAS-RELATED"/>
    <property type="match status" value="1"/>
</dbReference>
<dbReference type="GO" id="GO:0043565">
    <property type="term" value="F:sequence-specific DNA binding"/>
    <property type="evidence" value="ECO:0007669"/>
    <property type="project" value="InterPro"/>
</dbReference>
<evidence type="ECO:0000256" key="3">
    <source>
        <dbReference type="ARBA" id="ARBA00023163"/>
    </source>
</evidence>
<evidence type="ECO:0000259" key="4">
    <source>
        <dbReference type="PROSITE" id="PS01124"/>
    </source>
</evidence>
<dbReference type="PROSITE" id="PS01124">
    <property type="entry name" value="HTH_ARAC_FAMILY_2"/>
    <property type="match status" value="1"/>
</dbReference>
<feature type="domain" description="HTH araC/xylS-type" evidence="4">
    <location>
        <begin position="229"/>
        <end position="322"/>
    </location>
</feature>
<keyword evidence="2 5" id="KW-0238">DNA-binding</keyword>
<dbReference type="PANTHER" id="PTHR46796:SF6">
    <property type="entry name" value="ARAC SUBFAMILY"/>
    <property type="match status" value="1"/>
</dbReference>
<dbReference type="InterPro" id="IPR018060">
    <property type="entry name" value="HTH_AraC"/>
</dbReference>
<evidence type="ECO:0000256" key="2">
    <source>
        <dbReference type="ARBA" id="ARBA00023125"/>
    </source>
</evidence>
<reference evidence="5 6" key="1">
    <citation type="submission" date="2020-08" db="EMBL/GenBank/DDBJ databases">
        <title>Genomic Encyclopedia of Type Strains, Phase IV (KMG-IV): sequencing the most valuable type-strain genomes for metagenomic binning, comparative biology and taxonomic classification.</title>
        <authorList>
            <person name="Goeker M."/>
        </authorList>
    </citation>
    <scope>NUCLEOTIDE SEQUENCE [LARGE SCALE GENOMIC DNA]</scope>
    <source>
        <strain evidence="5 6">DSM 102234</strain>
    </source>
</reference>
<name>A0A7W6E3K1_9RHOB</name>
<evidence type="ECO:0000256" key="1">
    <source>
        <dbReference type="ARBA" id="ARBA00023015"/>
    </source>
</evidence>
<keyword evidence="1" id="KW-0805">Transcription regulation</keyword>
<protein>
    <submittedName>
        <fullName evidence="5">AraC-like DNA-binding protein</fullName>
    </submittedName>
</protein>
<dbReference type="InterPro" id="IPR050204">
    <property type="entry name" value="AraC_XylS_family_regulators"/>
</dbReference>
<evidence type="ECO:0000313" key="6">
    <source>
        <dbReference type="Proteomes" id="UP000530268"/>
    </source>
</evidence>
<dbReference type="InterPro" id="IPR020449">
    <property type="entry name" value="Tscrpt_reg_AraC-type_HTH"/>
</dbReference>
<dbReference type="SUPFAM" id="SSF46689">
    <property type="entry name" value="Homeodomain-like"/>
    <property type="match status" value="1"/>
</dbReference>
<accession>A0A7W6E3K1</accession>
<keyword evidence="6" id="KW-1185">Reference proteome</keyword>
<dbReference type="GO" id="GO:0003700">
    <property type="term" value="F:DNA-binding transcription factor activity"/>
    <property type="evidence" value="ECO:0007669"/>
    <property type="project" value="InterPro"/>
</dbReference>
<dbReference type="RefSeq" id="WP_184562245.1">
    <property type="nucleotide sequence ID" value="NZ_JACIEI010000001.1"/>
</dbReference>